<keyword evidence="2" id="KW-1185">Reference proteome</keyword>
<reference evidence="1" key="1">
    <citation type="journal article" date="2014" name="Int. J. Syst. Evol. Microbiol.">
        <title>Complete genome sequence of Corynebacterium casei LMG S-19264T (=DSM 44701T), isolated from a smear-ripened cheese.</title>
        <authorList>
            <consortium name="US DOE Joint Genome Institute (JGI-PGF)"/>
            <person name="Walter F."/>
            <person name="Albersmeier A."/>
            <person name="Kalinowski J."/>
            <person name="Ruckert C."/>
        </authorList>
    </citation>
    <scope>NUCLEOTIDE SEQUENCE</scope>
    <source>
        <strain evidence="1">JCM 3313</strain>
    </source>
</reference>
<protein>
    <submittedName>
        <fullName evidence="1">Uncharacterized protein</fullName>
    </submittedName>
</protein>
<proteinExistence type="predicted"/>
<evidence type="ECO:0000313" key="2">
    <source>
        <dbReference type="Proteomes" id="UP000639606"/>
    </source>
</evidence>
<organism evidence="1 2">
    <name type="scientific">Saccharothrix coeruleofusca</name>
    <dbReference type="NCBI Taxonomy" id="33919"/>
    <lineage>
        <taxon>Bacteria</taxon>
        <taxon>Bacillati</taxon>
        <taxon>Actinomycetota</taxon>
        <taxon>Actinomycetes</taxon>
        <taxon>Pseudonocardiales</taxon>
        <taxon>Pseudonocardiaceae</taxon>
        <taxon>Saccharothrix</taxon>
    </lineage>
</organism>
<gene>
    <name evidence="1" type="ORF">GCM10010185_51860</name>
</gene>
<evidence type="ECO:0000313" key="1">
    <source>
        <dbReference type="EMBL" id="GGP72097.1"/>
    </source>
</evidence>
<dbReference type="AlphaFoldDB" id="A0A918AR59"/>
<reference evidence="1" key="2">
    <citation type="submission" date="2020-09" db="EMBL/GenBank/DDBJ databases">
        <authorList>
            <person name="Sun Q."/>
            <person name="Ohkuma M."/>
        </authorList>
    </citation>
    <scope>NUCLEOTIDE SEQUENCE</scope>
    <source>
        <strain evidence="1">JCM 3313</strain>
    </source>
</reference>
<dbReference type="InterPro" id="IPR035099">
    <property type="entry name" value="Anthrax_toxin_C-terminal"/>
</dbReference>
<dbReference type="EMBL" id="BMRG01000012">
    <property type="protein sequence ID" value="GGP72097.1"/>
    <property type="molecule type" value="Genomic_DNA"/>
</dbReference>
<dbReference type="SUPFAM" id="SSF81298">
    <property type="entry name" value="Adenylylcyclase toxin (the edema factor)"/>
    <property type="match status" value="1"/>
</dbReference>
<comment type="caution">
    <text evidence="1">The sequence shown here is derived from an EMBL/GenBank/DDBJ whole genome shotgun (WGS) entry which is preliminary data.</text>
</comment>
<accession>A0A918AR59</accession>
<dbReference type="Proteomes" id="UP000639606">
    <property type="component" value="Unassembled WGS sequence"/>
</dbReference>
<name>A0A918AR59_9PSEU</name>
<sequence length="268" mass="29704">MRTDRLVPLASVEPDFGMPVENARKFQQVAAQQDVVIDVRATNPHSVAWLRRGALPKPQPVKAKTITDLDVRLGARRGQRGLVGYFRPVLPGGRCGEHLLRRFTERRAEYDSLRDKMDALERGGQFVVRDGVVHGYDRAGALRPLTGDHDVFDIHSSAGVPLPERRYHRVVDAMIGMDMGVTHGAHMYWQPENMADLAVFEAIARDTGPKLRFHPDGVMTAGDYRRANAGTTAITAPASAVRPWDSASRSGSWSSAVEVSMSSRNRWP</sequence>